<dbReference type="AlphaFoldDB" id="A0A0Q3QP58"/>
<dbReference type="PANTHER" id="PTHR34271">
    <property type="entry name" value="NUCLEOLAR HISTONE METHYLTRANSFERASE-RELATED PROTEIN"/>
    <property type="match status" value="1"/>
</dbReference>
<feature type="region of interest" description="Disordered" evidence="1">
    <location>
        <begin position="51"/>
        <end position="110"/>
    </location>
</feature>
<dbReference type="EnsemblPlants" id="KQK03242">
    <property type="protein sequence ID" value="KQK03242"/>
    <property type="gene ID" value="BRADI_2g06515v3"/>
</dbReference>
<sequence>MVRPRRGERRINFAIDYLAKYGFSRPQIRKTINNLLQGSYHVVLEKLLEEQEQHDQQQNEAKTEDEEASLGTEAQMSKSHAKTAIVVDETEQPSTEPTLPSPGSATNRHVPSRVIISASEIGCNEESEQVDPLPARQHEAIVTTHEVGLPPNTKSPSTWTEHPMKKLSGQDVCSSTPAGYLLARSKQPNDQESCHVNTPSVHNNSLPRRKRSSEGDVLPITYQGDKTPRTNQPSGSKPLEVCALAPDEDDFLPRRNQASKWESRDVHLLVPQSDLVPRVNQSSGWEQPSEGNIFPRRNRSNPHDDSVLERTQNRRRESWNVHPSNPRSDLLARGNQPSVLKPLDVSPPNPEGRRTRSSRWNVAPSTPESDLVCPVSNKQSGLKSCDVCPPGIKCDTFPRSKHQCGQKSGDAQHLTLHGDLVPKKSEVNGWQTHDVHSSNPPVELLPLKKRYGRDMRHANW</sequence>
<feature type="compositionally biased region" description="Polar residues" evidence="1">
    <location>
        <begin position="194"/>
        <end position="206"/>
    </location>
</feature>
<reference evidence="3" key="2">
    <citation type="submission" date="2017-06" db="EMBL/GenBank/DDBJ databases">
        <title>WGS assembly of Brachypodium distachyon.</title>
        <authorList>
            <consortium name="The International Brachypodium Initiative"/>
            <person name="Lucas S."/>
            <person name="Harmon-Smith M."/>
            <person name="Lail K."/>
            <person name="Tice H."/>
            <person name="Grimwood J."/>
            <person name="Bruce D."/>
            <person name="Barry K."/>
            <person name="Shu S."/>
            <person name="Lindquist E."/>
            <person name="Wang M."/>
            <person name="Pitluck S."/>
            <person name="Vogel J.P."/>
            <person name="Garvin D.F."/>
            <person name="Mockler T.C."/>
            <person name="Schmutz J."/>
            <person name="Rokhsar D."/>
            <person name="Bevan M.W."/>
        </authorList>
    </citation>
    <scope>NUCLEOTIDE SEQUENCE</scope>
    <source>
        <strain evidence="3">Bd21</strain>
    </source>
</reference>
<feature type="compositionally biased region" description="Polar residues" evidence="1">
    <location>
        <begin position="92"/>
        <end position="109"/>
    </location>
</feature>
<dbReference type="EMBL" id="CM000881">
    <property type="protein sequence ID" value="KQK03242.1"/>
    <property type="molecule type" value="Genomic_DNA"/>
</dbReference>
<dbReference type="PANTHER" id="PTHR34271:SF1">
    <property type="entry name" value="NUCLEOLAR HISTONE METHYLTRANSFERASE-RELATED PROTEIN"/>
    <property type="match status" value="1"/>
</dbReference>
<accession>A0A0Q3QP58</accession>
<dbReference type="Pfam" id="PF10440">
    <property type="entry name" value="WIYLD"/>
    <property type="match status" value="1"/>
</dbReference>
<organism evidence="3">
    <name type="scientific">Brachypodium distachyon</name>
    <name type="common">Purple false brome</name>
    <name type="synonym">Trachynia distachya</name>
    <dbReference type="NCBI Taxonomy" id="15368"/>
    <lineage>
        <taxon>Eukaryota</taxon>
        <taxon>Viridiplantae</taxon>
        <taxon>Streptophyta</taxon>
        <taxon>Embryophyta</taxon>
        <taxon>Tracheophyta</taxon>
        <taxon>Spermatophyta</taxon>
        <taxon>Magnoliopsida</taxon>
        <taxon>Liliopsida</taxon>
        <taxon>Poales</taxon>
        <taxon>Poaceae</taxon>
        <taxon>BOP clade</taxon>
        <taxon>Pooideae</taxon>
        <taxon>Stipodae</taxon>
        <taxon>Brachypodieae</taxon>
        <taxon>Brachypodium</taxon>
    </lineage>
</organism>
<feature type="region of interest" description="Disordered" evidence="1">
    <location>
        <begin position="186"/>
        <end position="240"/>
    </location>
</feature>
<name>A0A0Q3QP58_BRADI</name>
<feature type="compositionally biased region" description="Basic and acidic residues" evidence="1">
    <location>
        <begin position="301"/>
        <end position="319"/>
    </location>
</feature>
<feature type="compositionally biased region" description="Polar residues" evidence="1">
    <location>
        <begin position="358"/>
        <end position="368"/>
    </location>
</feature>
<feature type="region of interest" description="Disordered" evidence="1">
    <location>
        <begin position="147"/>
        <end position="171"/>
    </location>
</feature>
<dbReference type="STRING" id="15368.A0A0Q3QP58"/>
<dbReference type="Gramene" id="KQK03242">
    <property type="protein sequence ID" value="KQK03242"/>
    <property type="gene ID" value="BRADI_2g06515v3"/>
</dbReference>
<protein>
    <recommendedName>
        <fullName evidence="2">WIYLD domain-containing protein</fullName>
    </recommendedName>
</protein>
<evidence type="ECO:0000313" key="5">
    <source>
        <dbReference type="Proteomes" id="UP000008810"/>
    </source>
</evidence>
<keyword evidence="5" id="KW-1185">Reference proteome</keyword>
<evidence type="ECO:0000313" key="4">
    <source>
        <dbReference type="EnsemblPlants" id="KQK03242"/>
    </source>
</evidence>
<evidence type="ECO:0000256" key="1">
    <source>
        <dbReference type="SAM" id="MobiDB-lite"/>
    </source>
</evidence>
<proteinExistence type="predicted"/>
<feature type="domain" description="WIYLD" evidence="2">
    <location>
        <begin position="5"/>
        <end position="52"/>
    </location>
</feature>
<gene>
    <name evidence="3" type="ORF">BRADI_2g06515v3</name>
</gene>
<dbReference type="InParanoid" id="A0A0Q3QP58"/>
<dbReference type="Proteomes" id="UP000008810">
    <property type="component" value="Chromosome 2"/>
</dbReference>
<dbReference type="OrthoDB" id="686679at2759"/>
<reference evidence="4" key="3">
    <citation type="submission" date="2018-08" db="UniProtKB">
        <authorList>
            <consortium name="EnsemblPlants"/>
        </authorList>
    </citation>
    <scope>IDENTIFICATION</scope>
    <source>
        <strain evidence="4">cv. Bd21</strain>
    </source>
</reference>
<dbReference type="InterPro" id="IPR018848">
    <property type="entry name" value="WIYLD_domain"/>
</dbReference>
<reference evidence="3 4" key="1">
    <citation type="journal article" date="2010" name="Nature">
        <title>Genome sequencing and analysis of the model grass Brachypodium distachyon.</title>
        <authorList>
            <consortium name="International Brachypodium Initiative"/>
        </authorList>
    </citation>
    <scope>NUCLEOTIDE SEQUENCE [LARGE SCALE GENOMIC DNA]</scope>
    <source>
        <strain evidence="3 4">Bd21</strain>
    </source>
</reference>
<evidence type="ECO:0000259" key="2">
    <source>
        <dbReference type="Pfam" id="PF10440"/>
    </source>
</evidence>
<evidence type="ECO:0000313" key="3">
    <source>
        <dbReference type="EMBL" id="KQK03242.1"/>
    </source>
</evidence>
<feature type="compositionally biased region" description="Polar residues" evidence="1">
    <location>
        <begin position="279"/>
        <end position="290"/>
    </location>
</feature>
<feature type="region of interest" description="Disordered" evidence="1">
    <location>
        <begin position="279"/>
        <end position="374"/>
    </location>
</feature>